<reference evidence="2 4" key="1">
    <citation type="journal article" date="2019" name="Sci. Rep.">
        <title>Orb-weaving spider Araneus ventricosus genome elucidates the spidroin gene catalogue.</title>
        <authorList>
            <person name="Kono N."/>
            <person name="Nakamura H."/>
            <person name="Ohtoshi R."/>
            <person name="Moran D.A.P."/>
            <person name="Shinohara A."/>
            <person name="Yoshida Y."/>
            <person name="Fujiwara M."/>
            <person name="Mori M."/>
            <person name="Tomita M."/>
            <person name="Arakawa K."/>
        </authorList>
    </citation>
    <scope>NUCLEOTIDE SEQUENCE [LARGE SCALE GENOMIC DNA]</scope>
</reference>
<name>A0A4Y2J1P2_ARAVE</name>
<dbReference type="AlphaFoldDB" id="A0A4Y2J1P2"/>
<protein>
    <submittedName>
        <fullName evidence="2">Uncharacterized protein</fullName>
    </submittedName>
</protein>
<evidence type="ECO:0000256" key="1">
    <source>
        <dbReference type="SAM" id="MobiDB-lite"/>
    </source>
</evidence>
<comment type="caution">
    <text evidence="2">The sequence shown here is derived from an EMBL/GenBank/DDBJ whole genome shotgun (WGS) entry which is preliminary data.</text>
</comment>
<accession>A0A4Y2J1P2</accession>
<keyword evidence="4" id="KW-1185">Reference proteome</keyword>
<sequence length="179" mass="20939">MGTYHCGSAAASKVAPSGRGNLHIDTWNAKDPLSQRHLKTKKILFAGDLQPPTSPRVPFTSFHDVQPPKKKKNHSVCPSPPTKRPAFLRHRPLRHFPLERSPKFRTRYFVTSQQNFVIHSYFHCRVTQHFFFDRDHASRRNDDPLEQGKGERNSFHLPCFFIFWHKQILISHTQEFKTI</sequence>
<organism evidence="2 4">
    <name type="scientific">Araneus ventricosus</name>
    <name type="common">Orbweaver spider</name>
    <name type="synonym">Epeira ventricosa</name>
    <dbReference type="NCBI Taxonomy" id="182803"/>
    <lineage>
        <taxon>Eukaryota</taxon>
        <taxon>Metazoa</taxon>
        <taxon>Ecdysozoa</taxon>
        <taxon>Arthropoda</taxon>
        <taxon>Chelicerata</taxon>
        <taxon>Arachnida</taxon>
        <taxon>Araneae</taxon>
        <taxon>Araneomorphae</taxon>
        <taxon>Entelegynae</taxon>
        <taxon>Araneoidea</taxon>
        <taxon>Araneidae</taxon>
        <taxon>Araneus</taxon>
    </lineage>
</organism>
<evidence type="ECO:0000313" key="2">
    <source>
        <dbReference type="EMBL" id="GBM84057.1"/>
    </source>
</evidence>
<dbReference type="EMBL" id="BGPR01265567">
    <property type="protein sequence ID" value="GBM84075.1"/>
    <property type="molecule type" value="Genomic_DNA"/>
</dbReference>
<evidence type="ECO:0000313" key="4">
    <source>
        <dbReference type="Proteomes" id="UP000499080"/>
    </source>
</evidence>
<feature type="region of interest" description="Disordered" evidence="1">
    <location>
        <begin position="1"/>
        <end position="21"/>
    </location>
</feature>
<dbReference type="Proteomes" id="UP000499080">
    <property type="component" value="Unassembled WGS sequence"/>
</dbReference>
<gene>
    <name evidence="2" type="ORF">AVEN_88067_1</name>
    <name evidence="3" type="ORF">AVEN_93635_1</name>
</gene>
<feature type="region of interest" description="Disordered" evidence="1">
    <location>
        <begin position="62"/>
        <end position="84"/>
    </location>
</feature>
<evidence type="ECO:0000313" key="3">
    <source>
        <dbReference type="EMBL" id="GBM84075.1"/>
    </source>
</evidence>
<proteinExistence type="predicted"/>
<dbReference type="EMBL" id="BGPR01265561">
    <property type="protein sequence ID" value="GBM84057.1"/>
    <property type="molecule type" value="Genomic_DNA"/>
</dbReference>